<dbReference type="InterPro" id="IPR009057">
    <property type="entry name" value="Homeodomain-like_sf"/>
</dbReference>
<feature type="modified residue" description="4-aspartylphosphate" evidence="8">
    <location>
        <position position="55"/>
    </location>
</feature>
<keyword evidence="12" id="KW-1185">Reference proteome</keyword>
<dbReference type="AlphaFoldDB" id="A0A3M8BYN2"/>
<evidence type="ECO:0000256" key="2">
    <source>
        <dbReference type="ARBA" id="ARBA00022490"/>
    </source>
</evidence>
<comment type="caution">
    <text evidence="11">The sequence shown here is derived from an EMBL/GenBank/DDBJ whole genome shotgun (WGS) entry which is preliminary data.</text>
</comment>
<dbReference type="Pfam" id="PF00072">
    <property type="entry name" value="Response_reg"/>
    <property type="match status" value="1"/>
</dbReference>
<dbReference type="Proteomes" id="UP000282028">
    <property type="component" value="Unassembled WGS sequence"/>
</dbReference>
<keyword evidence="6" id="KW-0238">DNA-binding</keyword>
<dbReference type="SUPFAM" id="SSF52172">
    <property type="entry name" value="CheY-like"/>
    <property type="match status" value="1"/>
</dbReference>
<dbReference type="InterPro" id="IPR051552">
    <property type="entry name" value="HptR"/>
</dbReference>
<comment type="subcellular location">
    <subcellularLocation>
        <location evidence="1">Cytoplasm</location>
    </subcellularLocation>
</comment>
<dbReference type="Gene3D" id="1.10.10.60">
    <property type="entry name" value="Homeodomain-like"/>
    <property type="match status" value="2"/>
</dbReference>
<dbReference type="GO" id="GO:0043565">
    <property type="term" value="F:sequence-specific DNA binding"/>
    <property type="evidence" value="ECO:0007669"/>
    <property type="project" value="InterPro"/>
</dbReference>
<protein>
    <submittedName>
        <fullName evidence="11">Response regulator</fullName>
    </submittedName>
</protein>
<dbReference type="CDD" id="cd17536">
    <property type="entry name" value="REC_YesN-like"/>
    <property type="match status" value="1"/>
</dbReference>
<dbReference type="InterPro" id="IPR001789">
    <property type="entry name" value="Sig_transdc_resp-reg_receiver"/>
</dbReference>
<dbReference type="InterPro" id="IPR011006">
    <property type="entry name" value="CheY-like_superfamily"/>
</dbReference>
<evidence type="ECO:0000256" key="1">
    <source>
        <dbReference type="ARBA" id="ARBA00004496"/>
    </source>
</evidence>
<evidence type="ECO:0000256" key="7">
    <source>
        <dbReference type="ARBA" id="ARBA00023163"/>
    </source>
</evidence>
<keyword evidence="4" id="KW-0902">Two-component regulatory system</keyword>
<evidence type="ECO:0000259" key="9">
    <source>
        <dbReference type="PROSITE" id="PS01124"/>
    </source>
</evidence>
<organism evidence="11 12">
    <name type="scientific">Brevibacillus invocatus</name>
    <dbReference type="NCBI Taxonomy" id="173959"/>
    <lineage>
        <taxon>Bacteria</taxon>
        <taxon>Bacillati</taxon>
        <taxon>Bacillota</taxon>
        <taxon>Bacilli</taxon>
        <taxon>Bacillales</taxon>
        <taxon>Paenibacillaceae</taxon>
        <taxon>Brevibacillus</taxon>
    </lineage>
</organism>
<gene>
    <name evidence="11" type="ORF">EDM52_20545</name>
</gene>
<dbReference type="OrthoDB" id="159632at2"/>
<dbReference type="GO" id="GO:0005737">
    <property type="term" value="C:cytoplasm"/>
    <property type="evidence" value="ECO:0007669"/>
    <property type="project" value="UniProtKB-SubCell"/>
</dbReference>
<keyword evidence="5" id="KW-0805">Transcription regulation</keyword>
<dbReference type="EMBL" id="RHHR01000044">
    <property type="protein sequence ID" value="RNB68511.1"/>
    <property type="molecule type" value="Genomic_DNA"/>
</dbReference>
<dbReference type="PANTHER" id="PTHR42713">
    <property type="entry name" value="HISTIDINE KINASE-RELATED"/>
    <property type="match status" value="1"/>
</dbReference>
<reference evidence="11 12" key="1">
    <citation type="submission" date="2018-10" db="EMBL/GenBank/DDBJ databases">
        <title>Phylogenomics of Brevibacillus.</title>
        <authorList>
            <person name="Dunlap C."/>
        </authorList>
    </citation>
    <scope>NUCLEOTIDE SEQUENCE [LARGE SCALE GENOMIC DNA]</scope>
    <source>
        <strain evidence="11 12">JCM 12215</strain>
    </source>
</reference>
<dbReference type="SMART" id="SM00342">
    <property type="entry name" value="HTH_ARAC"/>
    <property type="match status" value="1"/>
</dbReference>
<dbReference type="SUPFAM" id="SSF46689">
    <property type="entry name" value="Homeodomain-like"/>
    <property type="match status" value="2"/>
</dbReference>
<dbReference type="PROSITE" id="PS01124">
    <property type="entry name" value="HTH_ARAC_FAMILY_2"/>
    <property type="match status" value="1"/>
</dbReference>
<dbReference type="SMART" id="SM00448">
    <property type="entry name" value="REC"/>
    <property type="match status" value="1"/>
</dbReference>
<name>A0A3M8BYN2_9BACL</name>
<dbReference type="Gene3D" id="3.40.50.2300">
    <property type="match status" value="1"/>
</dbReference>
<evidence type="ECO:0000256" key="8">
    <source>
        <dbReference type="PROSITE-ProRule" id="PRU00169"/>
    </source>
</evidence>
<dbReference type="PANTHER" id="PTHR42713:SF3">
    <property type="entry name" value="TRANSCRIPTIONAL REGULATORY PROTEIN HPTR"/>
    <property type="match status" value="1"/>
</dbReference>
<feature type="domain" description="HTH araC/xylS-type" evidence="9">
    <location>
        <begin position="150"/>
        <end position="247"/>
    </location>
</feature>
<accession>A0A3M8BYN2</accession>
<dbReference type="Pfam" id="PF12833">
    <property type="entry name" value="HTH_18"/>
    <property type="match status" value="1"/>
</dbReference>
<evidence type="ECO:0000256" key="3">
    <source>
        <dbReference type="ARBA" id="ARBA00022553"/>
    </source>
</evidence>
<evidence type="ECO:0000313" key="11">
    <source>
        <dbReference type="EMBL" id="RNB68511.1"/>
    </source>
</evidence>
<proteinExistence type="predicted"/>
<dbReference type="RefSeq" id="WP_122910811.1">
    <property type="nucleotide sequence ID" value="NZ_CBCSBE010000014.1"/>
</dbReference>
<keyword evidence="7" id="KW-0804">Transcription</keyword>
<evidence type="ECO:0000256" key="4">
    <source>
        <dbReference type="ARBA" id="ARBA00023012"/>
    </source>
</evidence>
<sequence length="248" mass="28918">MYQLLIADDEFEIRNGLSQYFPWDELGFEIASLVENGREVLDVVAKQPIDVILCDIQMPVMSGIDVARELHQQNSPVKVVFLSGYREFEYAQQALSYGVKSYIVKPTKYNELENVFRKLKIELDQSKGSQSPSTNLPEEKESAAPETVIAKVKSYLEQNYREATLDDAARLVHMNPYYLSKYFKKKTGENFSDYLIRVKMEKAKEFLMDVNNRTYTISEMVGYSNVKNFTRTFRKYVGKSPREFRNWE</sequence>
<dbReference type="GO" id="GO:0003700">
    <property type="term" value="F:DNA-binding transcription factor activity"/>
    <property type="evidence" value="ECO:0007669"/>
    <property type="project" value="InterPro"/>
</dbReference>
<feature type="domain" description="Response regulatory" evidence="10">
    <location>
        <begin position="3"/>
        <end position="120"/>
    </location>
</feature>
<dbReference type="GO" id="GO:0000160">
    <property type="term" value="P:phosphorelay signal transduction system"/>
    <property type="evidence" value="ECO:0007669"/>
    <property type="project" value="UniProtKB-KW"/>
</dbReference>
<evidence type="ECO:0000256" key="5">
    <source>
        <dbReference type="ARBA" id="ARBA00023015"/>
    </source>
</evidence>
<keyword evidence="3 8" id="KW-0597">Phosphoprotein</keyword>
<evidence type="ECO:0000313" key="12">
    <source>
        <dbReference type="Proteomes" id="UP000282028"/>
    </source>
</evidence>
<evidence type="ECO:0000259" key="10">
    <source>
        <dbReference type="PROSITE" id="PS50110"/>
    </source>
</evidence>
<evidence type="ECO:0000256" key="6">
    <source>
        <dbReference type="ARBA" id="ARBA00023125"/>
    </source>
</evidence>
<dbReference type="PROSITE" id="PS50110">
    <property type="entry name" value="RESPONSE_REGULATORY"/>
    <property type="match status" value="1"/>
</dbReference>
<keyword evidence="2" id="KW-0963">Cytoplasm</keyword>
<dbReference type="InterPro" id="IPR018060">
    <property type="entry name" value="HTH_AraC"/>
</dbReference>